<dbReference type="EMBL" id="CAJOBJ010350194">
    <property type="protein sequence ID" value="CAF5207186.1"/>
    <property type="molecule type" value="Genomic_DNA"/>
</dbReference>
<name>A0A8S3IUQ8_9BILA</name>
<comment type="caution">
    <text evidence="2">The sequence shown here is derived from an EMBL/GenBank/DDBJ whole genome shotgun (WGS) entry which is preliminary data.</text>
</comment>
<keyword evidence="1" id="KW-0812">Transmembrane</keyword>
<evidence type="ECO:0000256" key="1">
    <source>
        <dbReference type="SAM" id="Phobius"/>
    </source>
</evidence>
<evidence type="ECO:0000313" key="2">
    <source>
        <dbReference type="EMBL" id="CAF5207186.1"/>
    </source>
</evidence>
<organism evidence="2 3">
    <name type="scientific">Rotaria magnacalcarata</name>
    <dbReference type="NCBI Taxonomy" id="392030"/>
    <lineage>
        <taxon>Eukaryota</taxon>
        <taxon>Metazoa</taxon>
        <taxon>Spiralia</taxon>
        <taxon>Gnathifera</taxon>
        <taxon>Rotifera</taxon>
        <taxon>Eurotatoria</taxon>
        <taxon>Bdelloidea</taxon>
        <taxon>Philodinida</taxon>
        <taxon>Philodinidae</taxon>
        <taxon>Rotaria</taxon>
    </lineage>
</organism>
<dbReference type="GO" id="GO:0016485">
    <property type="term" value="P:protein processing"/>
    <property type="evidence" value="ECO:0007669"/>
    <property type="project" value="InterPro"/>
</dbReference>
<reference evidence="2" key="1">
    <citation type="submission" date="2021-02" db="EMBL/GenBank/DDBJ databases">
        <authorList>
            <person name="Nowell W R."/>
        </authorList>
    </citation>
    <scope>NUCLEOTIDE SEQUENCE</scope>
</reference>
<dbReference type="GO" id="GO:0005886">
    <property type="term" value="C:plasma membrane"/>
    <property type="evidence" value="ECO:0007669"/>
    <property type="project" value="TreeGrafter"/>
</dbReference>
<keyword evidence="1" id="KW-0472">Membrane</keyword>
<dbReference type="Proteomes" id="UP000681720">
    <property type="component" value="Unassembled WGS sequence"/>
</dbReference>
<evidence type="ECO:0000313" key="3">
    <source>
        <dbReference type="Proteomes" id="UP000681720"/>
    </source>
</evidence>
<dbReference type="PANTHER" id="PTHR21092">
    <property type="entry name" value="NICASTRIN"/>
    <property type="match status" value="1"/>
</dbReference>
<dbReference type="AlphaFoldDB" id="A0A8S3IUQ8"/>
<dbReference type="InterPro" id="IPR008710">
    <property type="entry name" value="Nicastrin"/>
</dbReference>
<dbReference type="PANTHER" id="PTHR21092:SF0">
    <property type="entry name" value="NICASTRIN"/>
    <property type="match status" value="1"/>
</dbReference>
<protein>
    <submittedName>
        <fullName evidence="2">Uncharacterized protein</fullName>
    </submittedName>
</protein>
<accession>A0A8S3IUQ8</accession>
<sequence length="96" mass="10942">MSDAFFSGYCVRSYSRSVSSMSPAFTIDNFDLSQTTYPVWTESRWSTISLRLFIIPTRKHEIVTLVIGILLLSTSFVVCLILRYYTKISLLQPSSS</sequence>
<feature type="transmembrane region" description="Helical" evidence="1">
    <location>
        <begin position="62"/>
        <end position="85"/>
    </location>
</feature>
<gene>
    <name evidence="2" type="ORF">GIL414_LOCUS78542</name>
</gene>
<keyword evidence="1" id="KW-1133">Transmembrane helix</keyword>
<proteinExistence type="predicted"/>